<dbReference type="InterPro" id="IPR036390">
    <property type="entry name" value="WH_DNA-bd_sf"/>
</dbReference>
<evidence type="ECO:0000313" key="12">
    <source>
        <dbReference type="Proteomes" id="UP000182062"/>
    </source>
</evidence>
<dbReference type="InterPro" id="IPR036388">
    <property type="entry name" value="WH-like_DNA-bd_sf"/>
</dbReference>
<keyword evidence="9" id="KW-0479">Metal-binding</keyword>
<feature type="binding site" evidence="10">
    <location>
        <position position="89"/>
    </location>
    <ligand>
        <name>Fe cation</name>
        <dbReference type="ChEBI" id="CHEBI:24875"/>
    </ligand>
</feature>
<keyword evidence="10" id="KW-0408">Iron</keyword>
<reference evidence="11 12" key="1">
    <citation type="submission" date="2016-09" db="EMBL/GenBank/DDBJ databases">
        <title>Bacillus aquimaris SAMM genome sequence reveals colonization and biosurfactant production capacities.</title>
        <authorList>
            <person name="Waghmode S.R."/>
            <person name="Suryavanshi M.V."/>
        </authorList>
    </citation>
    <scope>NUCLEOTIDE SEQUENCE [LARGE SCALE GENOMIC DNA]</scope>
    <source>
        <strain evidence="11 12">SAMM</strain>
    </source>
</reference>
<sequence length="138" mass="16042">MNVTQAMELLKSEGYKHTGKRQELLQLFSDSNKYLTAKDVLEHMKSDYPSLSFDTIYRNLSLFVELGIFEETELSGERHFRFTCESSHHHHHFICMDCGKTKEIHTCPMDALKDSIEKTGYDISGHKFEIYGKCPQCQ</sequence>
<dbReference type="GO" id="GO:0003700">
    <property type="term" value="F:DNA-binding transcription factor activity"/>
    <property type="evidence" value="ECO:0007669"/>
    <property type="project" value="InterPro"/>
</dbReference>
<evidence type="ECO:0000256" key="10">
    <source>
        <dbReference type="PIRSR" id="PIRSR602481-2"/>
    </source>
</evidence>
<organism evidence="11 12">
    <name type="scientific">Rossellomorea aquimaris</name>
    <dbReference type="NCBI Taxonomy" id="189382"/>
    <lineage>
        <taxon>Bacteria</taxon>
        <taxon>Bacillati</taxon>
        <taxon>Bacillota</taxon>
        <taxon>Bacilli</taxon>
        <taxon>Bacillales</taxon>
        <taxon>Bacillaceae</taxon>
        <taxon>Rossellomorea</taxon>
    </lineage>
</organism>
<keyword evidence="4" id="KW-0678">Repressor</keyword>
<evidence type="ECO:0000313" key="11">
    <source>
        <dbReference type="EMBL" id="OIU70575.1"/>
    </source>
</evidence>
<comment type="subcellular location">
    <subcellularLocation>
        <location evidence="1">Cytoplasm</location>
    </subcellularLocation>
</comment>
<dbReference type="RefSeq" id="WP_071618933.1">
    <property type="nucleotide sequence ID" value="NZ_MINN01000096.1"/>
</dbReference>
<feature type="binding site" evidence="9">
    <location>
        <position position="98"/>
    </location>
    <ligand>
        <name>Zn(2+)</name>
        <dbReference type="ChEBI" id="CHEBI:29105"/>
    </ligand>
</feature>
<evidence type="ECO:0000256" key="8">
    <source>
        <dbReference type="ARBA" id="ARBA00023163"/>
    </source>
</evidence>
<dbReference type="PANTHER" id="PTHR33202">
    <property type="entry name" value="ZINC UPTAKE REGULATION PROTEIN"/>
    <property type="match status" value="1"/>
</dbReference>
<feature type="binding site" evidence="9">
    <location>
        <position position="95"/>
    </location>
    <ligand>
        <name>Zn(2+)</name>
        <dbReference type="ChEBI" id="CHEBI:29105"/>
    </ligand>
</feature>
<dbReference type="GO" id="GO:0000976">
    <property type="term" value="F:transcription cis-regulatory region binding"/>
    <property type="evidence" value="ECO:0007669"/>
    <property type="project" value="TreeGrafter"/>
</dbReference>
<comment type="similarity">
    <text evidence="2">Belongs to the Fur family.</text>
</comment>
<evidence type="ECO:0000256" key="7">
    <source>
        <dbReference type="ARBA" id="ARBA00023125"/>
    </source>
</evidence>
<dbReference type="Proteomes" id="UP000182062">
    <property type="component" value="Unassembled WGS sequence"/>
</dbReference>
<dbReference type="EMBL" id="MINN01000096">
    <property type="protein sequence ID" value="OIU70575.1"/>
    <property type="molecule type" value="Genomic_DNA"/>
</dbReference>
<comment type="cofactor">
    <cofactor evidence="9">
        <name>Zn(2+)</name>
        <dbReference type="ChEBI" id="CHEBI:29105"/>
    </cofactor>
    <text evidence="9">Binds 1 zinc ion per subunit.</text>
</comment>
<comment type="cofactor">
    <cofactor evidence="10">
        <name>Mn(2+)</name>
        <dbReference type="ChEBI" id="CHEBI:29035"/>
    </cofactor>
    <cofactor evidence="10">
        <name>Fe(2+)</name>
        <dbReference type="ChEBI" id="CHEBI:29033"/>
    </cofactor>
    <text evidence="10">Binds 1 Mn(2+) or Fe(2+) ion per subunit.</text>
</comment>
<feature type="binding site" evidence="9">
    <location>
        <position position="137"/>
    </location>
    <ligand>
        <name>Zn(2+)</name>
        <dbReference type="ChEBI" id="CHEBI:29105"/>
    </ligand>
</feature>
<dbReference type="FunFam" id="1.10.10.10:FF:000169">
    <property type="entry name" value="Transcriptional regulator, Fur family"/>
    <property type="match status" value="1"/>
</dbReference>
<dbReference type="AlphaFoldDB" id="A0A1J6WRP1"/>
<dbReference type="OrthoDB" id="8659436at2"/>
<keyword evidence="7" id="KW-0238">DNA-binding</keyword>
<dbReference type="Gene3D" id="3.30.1490.190">
    <property type="match status" value="1"/>
</dbReference>
<dbReference type="GO" id="GO:0005737">
    <property type="term" value="C:cytoplasm"/>
    <property type="evidence" value="ECO:0007669"/>
    <property type="project" value="UniProtKB-SubCell"/>
</dbReference>
<feature type="binding site" evidence="9">
    <location>
        <position position="134"/>
    </location>
    <ligand>
        <name>Zn(2+)</name>
        <dbReference type="ChEBI" id="CHEBI:29105"/>
    </ligand>
</feature>
<dbReference type="Pfam" id="PF01475">
    <property type="entry name" value="FUR"/>
    <property type="match status" value="1"/>
</dbReference>
<dbReference type="GO" id="GO:1900376">
    <property type="term" value="P:regulation of secondary metabolite biosynthetic process"/>
    <property type="evidence" value="ECO:0007669"/>
    <property type="project" value="TreeGrafter"/>
</dbReference>
<keyword evidence="3" id="KW-0963">Cytoplasm</keyword>
<dbReference type="InterPro" id="IPR002481">
    <property type="entry name" value="FUR"/>
</dbReference>
<gene>
    <name evidence="11" type="ORF">BHE18_18815</name>
</gene>
<protein>
    <submittedName>
        <fullName evidence="11">Transcriptional repressor</fullName>
    </submittedName>
</protein>
<evidence type="ECO:0000256" key="4">
    <source>
        <dbReference type="ARBA" id="ARBA00022491"/>
    </source>
</evidence>
<keyword evidence="6" id="KW-0805">Transcription regulation</keyword>
<keyword evidence="8" id="KW-0804">Transcription</keyword>
<dbReference type="Gene3D" id="1.10.10.10">
    <property type="entry name" value="Winged helix-like DNA-binding domain superfamily/Winged helix DNA-binding domain"/>
    <property type="match status" value="1"/>
</dbReference>
<feature type="binding site" evidence="10">
    <location>
        <position position="126"/>
    </location>
    <ligand>
        <name>Fe cation</name>
        <dbReference type="ChEBI" id="CHEBI:24875"/>
    </ligand>
</feature>
<comment type="caution">
    <text evidence="11">The sequence shown here is derived from an EMBL/GenBank/DDBJ whole genome shotgun (WGS) entry which is preliminary data.</text>
</comment>
<dbReference type="GO" id="GO:0045892">
    <property type="term" value="P:negative regulation of DNA-templated transcription"/>
    <property type="evidence" value="ECO:0007669"/>
    <property type="project" value="TreeGrafter"/>
</dbReference>
<dbReference type="SUPFAM" id="SSF46785">
    <property type="entry name" value="Winged helix' DNA-binding domain"/>
    <property type="match status" value="1"/>
</dbReference>
<evidence type="ECO:0000256" key="1">
    <source>
        <dbReference type="ARBA" id="ARBA00004496"/>
    </source>
</evidence>
<evidence type="ECO:0000256" key="5">
    <source>
        <dbReference type="ARBA" id="ARBA00022833"/>
    </source>
</evidence>
<evidence type="ECO:0000256" key="3">
    <source>
        <dbReference type="ARBA" id="ARBA00022490"/>
    </source>
</evidence>
<evidence type="ECO:0000256" key="9">
    <source>
        <dbReference type="PIRSR" id="PIRSR602481-1"/>
    </source>
</evidence>
<proteinExistence type="inferred from homology"/>
<evidence type="ECO:0000256" key="6">
    <source>
        <dbReference type="ARBA" id="ARBA00023015"/>
    </source>
</evidence>
<dbReference type="CDD" id="cd07153">
    <property type="entry name" value="Fur_like"/>
    <property type="match status" value="1"/>
</dbReference>
<dbReference type="PANTHER" id="PTHR33202:SF1">
    <property type="entry name" value="FERRIC UPTAKE REGULATION PROTEIN"/>
    <property type="match status" value="1"/>
</dbReference>
<keyword evidence="5 9" id="KW-0862">Zinc</keyword>
<name>A0A1J6WRP1_9BACI</name>
<evidence type="ECO:0000256" key="2">
    <source>
        <dbReference type="ARBA" id="ARBA00007957"/>
    </source>
</evidence>
<accession>A0A1J6WRP1</accession>
<dbReference type="InterPro" id="IPR043135">
    <property type="entry name" value="Fur_C"/>
</dbReference>
<dbReference type="GO" id="GO:0008270">
    <property type="term" value="F:zinc ion binding"/>
    <property type="evidence" value="ECO:0007669"/>
    <property type="project" value="TreeGrafter"/>
</dbReference>
<keyword evidence="12" id="KW-1185">Reference proteome</keyword>